<accession>A0AAV7IP08</accession>
<dbReference type="SMART" id="SM00060">
    <property type="entry name" value="FN3"/>
    <property type="match status" value="3"/>
</dbReference>
<dbReference type="GO" id="GO:0030414">
    <property type="term" value="F:peptidase inhibitor activity"/>
    <property type="evidence" value="ECO:0007669"/>
    <property type="project" value="InterPro"/>
</dbReference>
<feature type="compositionally biased region" description="Low complexity" evidence="1">
    <location>
        <begin position="466"/>
        <end position="475"/>
    </location>
</feature>
<dbReference type="InterPro" id="IPR013783">
    <property type="entry name" value="Ig-like_fold"/>
</dbReference>
<feature type="domain" description="Fibronectin type-III" evidence="2">
    <location>
        <begin position="253"/>
        <end position="360"/>
    </location>
</feature>
<gene>
    <name evidence="4" type="ORF">KQX54_013768</name>
</gene>
<feature type="region of interest" description="Disordered" evidence="1">
    <location>
        <begin position="518"/>
        <end position="537"/>
    </location>
</feature>
<dbReference type="GO" id="GO:0030182">
    <property type="term" value="P:neuron differentiation"/>
    <property type="evidence" value="ECO:0007669"/>
    <property type="project" value="TreeGrafter"/>
</dbReference>
<dbReference type="PROSITE" id="PS50853">
    <property type="entry name" value="FN3"/>
    <property type="match status" value="2"/>
</dbReference>
<feature type="domain" description="Fibronectin type-III" evidence="2">
    <location>
        <begin position="132"/>
        <end position="235"/>
    </location>
</feature>
<dbReference type="PANTHER" id="PTHR14131">
    <property type="entry name" value="ANOSMIN"/>
    <property type="match status" value="1"/>
</dbReference>
<dbReference type="CDD" id="cd00199">
    <property type="entry name" value="WAP"/>
    <property type="match status" value="1"/>
</dbReference>
<dbReference type="AlphaFoldDB" id="A0AAV7IP08"/>
<dbReference type="Gene3D" id="2.60.40.10">
    <property type="entry name" value="Immunoglobulins"/>
    <property type="match status" value="2"/>
</dbReference>
<evidence type="ECO:0000313" key="5">
    <source>
        <dbReference type="Proteomes" id="UP000826195"/>
    </source>
</evidence>
<dbReference type="InterPro" id="IPR036116">
    <property type="entry name" value="FN3_sf"/>
</dbReference>
<dbReference type="Proteomes" id="UP000826195">
    <property type="component" value="Unassembled WGS sequence"/>
</dbReference>
<proteinExistence type="predicted"/>
<comment type="caution">
    <text evidence="4">The sequence shown here is derived from an EMBL/GenBank/DDBJ whole genome shotgun (WGS) entry which is preliminary data.</text>
</comment>
<dbReference type="GO" id="GO:0005576">
    <property type="term" value="C:extracellular region"/>
    <property type="evidence" value="ECO:0007669"/>
    <property type="project" value="InterPro"/>
</dbReference>
<dbReference type="InterPro" id="IPR008197">
    <property type="entry name" value="WAP_dom"/>
</dbReference>
<evidence type="ECO:0000259" key="2">
    <source>
        <dbReference type="PROSITE" id="PS50853"/>
    </source>
</evidence>
<dbReference type="GO" id="GO:0009986">
    <property type="term" value="C:cell surface"/>
    <property type="evidence" value="ECO:0007669"/>
    <property type="project" value="TreeGrafter"/>
</dbReference>
<dbReference type="Gene3D" id="4.10.75.10">
    <property type="entry name" value="Elafin-like"/>
    <property type="match status" value="1"/>
</dbReference>
<evidence type="ECO:0008006" key="6">
    <source>
        <dbReference type="Google" id="ProtNLM"/>
    </source>
</evidence>
<feature type="region of interest" description="Disordered" evidence="1">
    <location>
        <begin position="466"/>
        <end position="497"/>
    </location>
</feature>
<dbReference type="PANTHER" id="PTHR14131:SF5">
    <property type="entry name" value="ANOSMIN-1"/>
    <property type="match status" value="1"/>
</dbReference>
<dbReference type="SMART" id="SM00217">
    <property type="entry name" value="WAP"/>
    <property type="match status" value="1"/>
</dbReference>
<dbReference type="PROSITE" id="PS51390">
    <property type="entry name" value="WAP"/>
    <property type="match status" value="1"/>
</dbReference>
<evidence type="ECO:0000256" key="1">
    <source>
        <dbReference type="SAM" id="MobiDB-lite"/>
    </source>
</evidence>
<sequence length="555" mass="63469">MWVAKEVGGGRACSQGSTGQKKLGWWLLLPTCLAFWTKYTVEYDAMRVARCYSKCDRYPSINQCIETCLSENFTKPGKCPEENLMSPFEAVCLIACANDSQCTDLGKCCPNDCGITCMDPTGLIDHPDLPPIPEKIIIRREKSNMVTLNWKPKDLVSRHDEGVCYLVEERHVLGPRYSESRLTSWGVLHMGRKPFPSIKAGLKTGHWYQFRVAAVNEKGSRGYSVPSKPFKTAVIQNAMFLLGRIKEPRNPREPRNLSLSGARVQPSDGKLRILLRWRQPPSDVPIMFYKLFWSQLIVGPTNESVIISHRSISKDKNCFEIKNLEIGWQYFLQVQAVSVYGGRRIMSKKVSQVFNSTDYRDYADTEGHSGRCERHHLGLRVRRLICQCSEEIDARLVWPVDEEAASYNVSWRLESCSVFKNSRNSKITPNLISPISLSEITQKTRFDIKNLEKNCTYTVNVRSILNNNNNGNDNNSSEDKKDNNELGGPADDNWPTEVNEERNLSIELTTNISCNKIRQNHNNNRNSNDNNNGDFKLTKCKKRKTRLKKIYNKFF</sequence>
<organism evidence="4 5">
    <name type="scientific">Cotesia glomerata</name>
    <name type="common">Lepidopteran parasitic wasp</name>
    <name type="synonym">Apanteles glomeratus</name>
    <dbReference type="NCBI Taxonomy" id="32391"/>
    <lineage>
        <taxon>Eukaryota</taxon>
        <taxon>Metazoa</taxon>
        <taxon>Ecdysozoa</taxon>
        <taxon>Arthropoda</taxon>
        <taxon>Hexapoda</taxon>
        <taxon>Insecta</taxon>
        <taxon>Pterygota</taxon>
        <taxon>Neoptera</taxon>
        <taxon>Endopterygota</taxon>
        <taxon>Hymenoptera</taxon>
        <taxon>Apocrita</taxon>
        <taxon>Ichneumonoidea</taxon>
        <taxon>Braconidae</taxon>
        <taxon>Microgastrinae</taxon>
        <taxon>Cotesia</taxon>
    </lineage>
</organism>
<evidence type="ECO:0000313" key="4">
    <source>
        <dbReference type="EMBL" id="KAH0554907.1"/>
    </source>
</evidence>
<name>A0AAV7IP08_COTGL</name>
<dbReference type="CDD" id="cd00063">
    <property type="entry name" value="FN3"/>
    <property type="match status" value="2"/>
</dbReference>
<reference evidence="4 5" key="1">
    <citation type="journal article" date="2021" name="J. Hered.">
        <title>A chromosome-level genome assembly of the parasitoid wasp, Cotesia glomerata (Hymenoptera: Braconidae).</title>
        <authorList>
            <person name="Pinto B.J."/>
            <person name="Weis J.J."/>
            <person name="Gamble T."/>
            <person name="Ode P.J."/>
            <person name="Paul R."/>
            <person name="Zaspel J.M."/>
        </authorList>
    </citation>
    <scope>NUCLEOTIDE SEQUENCE [LARGE SCALE GENOMIC DNA]</scope>
    <source>
        <strain evidence="4">CgM1</strain>
    </source>
</reference>
<dbReference type="EMBL" id="JAHXZJ010001119">
    <property type="protein sequence ID" value="KAH0554907.1"/>
    <property type="molecule type" value="Genomic_DNA"/>
</dbReference>
<dbReference type="InterPro" id="IPR036645">
    <property type="entry name" value="Elafin-like_sf"/>
</dbReference>
<dbReference type="InterPro" id="IPR003961">
    <property type="entry name" value="FN3_dom"/>
</dbReference>
<dbReference type="Pfam" id="PF00095">
    <property type="entry name" value="WAP"/>
    <property type="match status" value="1"/>
</dbReference>
<dbReference type="SUPFAM" id="SSF57256">
    <property type="entry name" value="Elafin-like"/>
    <property type="match status" value="1"/>
</dbReference>
<feature type="domain" description="WAP" evidence="3">
    <location>
        <begin position="72"/>
        <end position="121"/>
    </location>
</feature>
<evidence type="ECO:0000259" key="3">
    <source>
        <dbReference type="PROSITE" id="PS51390"/>
    </source>
</evidence>
<feature type="compositionally biased region" description="Low complexity" evidence="1">
    <location>
        <begin position="520"/>
        <end position="532"/>
    </location>
</feature>
<protein>
    <recommendedName>
        <fullName evidence="6">Anosmin-1</fullName>
    </recommendedName>
</protein>
<keyword evidence="5" id="KW-1185">Reference proteome</keyword>
<dbReference type="InterPro" id="IPR042447">
    <property type="entry name" value="Anosmin-1"/>
</dbReference>
<dbReference type="SUPFAM" id="SSF49265">
    <property type="entry name" value="Fibronectin type III"/>
    <property type="match status" value="1"/>
</dbReference>